<organism evidence="1 2">
    <name type="scientific">Macrostomum lignano</name>
    <dbReference type="NCBI Taxonomy" id="282301"/>
    <lineage>
        <taxon>Eukaryota</taxon>
        <taxon>Metazoa</taxon>
        <taxon>Spiralia</taxon>
        <taxon>Lophotrochozoa</taxon>
        <taxon>Platyhelminthes</taxon>
        <taxon>Rhabditophora</taxon>
        <taxon>Macrostomorpha</taxon>
        <taxon>Macrostomida</taxon>
        <taxon>Macrostomidae</taxon>
        <taxon>Macrostomum</taxon>
    </lineage>
</organism>
<evidence type="ECO:0000313" key="1">
    <source>
        <dbReference type="Proteomes" id="UP000095280"/>
    </source>
</evidence>
<keyword evidence="1" id="KW-1185">Reference proteome</keyword>
<evidence type="ECO:0000313" key="2">
    <source>
        <dbReference type="WBParaSite" id="maker-uti_cns_0015906-snap-gene-0.1-mRNA-1"/>
    </source>
</evidence>
<protein>
    <submittedName>
        <fullName evidence="2">Uncharacterized protein</fullName>
    </submittedName>
</protein>
<name>A0A1I8ITI2_9PLAT</name>
<proteinExistence type="predicted"/>
<accession>A0A1I8ITI2</accession>
<sequence length="15" mass="1788">MKKIAMQIQISRMPL</sequence>
<dbReference type="Proteomes" id="UP000095280">
    <property type="component" value="Unplaced"/>
</dbReference>
<dbReference type="WBParaSite" id="maker-uti_cns_0015906-snap-gene-0.1-mRNA-1">
    <property type="protein sequence ID" value="maker-uti_cns_0015906-snap-gene-0.1-mRNA-1"/>
    <property type="gene ID" value="maker-uti_cns_0015906-snap-gene-0.1"/>
</dbReference>
<reference evidence="2" key="1">
    <citation type="submission" date="2016-11" db="UniProtKB">
        <authorList>
            <consortium name="WormBaseParasite"/>
        </authorList>
    </citation>
    <scope>IDENTIFICATION</scope>
</reference>